<keyword evidence="4 12" id="KW-0808">Transferase</keyword>
<dbReference type="SUPFAM" id="SSF51621">
    <property type="entry name" value="Phosphoenolpyruvate/pyruvate domain"/>
    <property type="match status" value="1"/>
</dbReference>
<keyword evidence="7" id="KW-0460">Magnesium</keyword>
<dbReference type="InterPro" id="IPR050499">
    <property type="entry name" value="PEP-utilizing_PTS_enzyme"/>
</dbReference>
<dbReference type="SUPFAM" id="SSF52009">
    <property type="entry name" value="Phosphohistidine domain"/>
    <property type="match status" value="1"/>
</dbReference>
<accession>A0A2L2BR10</accession>
<gene>
    <name evidence="12" type="ORF">C3B54_111140</name>
</gene>
<dbReference type="EMBL" id="CP026923">
    <property type="protein sequence ID" value="AVG24101.1"/>
    <property type="molecule type" value="Genomic_DNA"/>
</dbReference>
<dbReference type="RefSeq" id="WP_104913628.1">
    <property type="nucleotide sequence ID" value="NZ_CP026923.1"/>
</dbReference>
<dbReference type="Proteomes" id="UP000243077">
    <property type="component" value="Chromosome"/>
</dbReference>
<dbReference type="Gene3D" id="3.50.30.10">
    <property type="entry name" value="Phosphohistidine domain"/>
    <property type="match status" value="1"/>
</dbReference>
<comment type="similarity">
    <text evidence="2">Belongs to the PEP-utilizing enzyme family.</text>
</comment>
<dbReference type="InterPro" id="IPR015813">
    <property type="entry name" value="Pyrv/PenolPyrv_kinase-like_dom"/>
</dbReference>
<dbReference type="Pfam" id="PF00391">
    <property type="entry name" value="PEP-utilizers"/>
    <property type="match status" value="1"/>
</dbReference>
<feature type="domain" description="Phosphotransferase system enzyme I N-terminal" evidence="11">
    <location>
        <begin position="7"/>
        <end position="112"/>
    </location>
</feature>
<dbReference type="InterPro" id="IPR040442">
    <property type="entry name" value="Pyrv_kinase-like_dom_sf"/>
</dbReference>
<dbReference type="AlphaFoldDB" id="A0A2L2BR10"/>
<dbReference type="Pfam" id="PF02896">
    <property type="entry name" value="PEP-utilizers_C"/>
    <property type="match status" value="1"/>
</dbReference>
<keyword evidence="6" id="KW-0418">Kinase</keyword>
<dbReference type="PANTHER" id="PTHR46244:SF3">
    <property type="entry name" value="PHOSPHOENOLPYRUVATE-PROTEIN PHOSPHOTRANSFERASE"/>
    <property type="match status" value="1"/>
</dbReference>
<dbReference type="Pfam" id="PF05524">
    <property type="entry name" value="PEP-utilisers_N"/>
    <property type="match status" value="1"/>
</dbReference>
<evidence type="ECO:0000259" key="11">
    <source>
        <dbReference type="Pfam" id="PF05524"/>
    </source>
</evidence>
<proteinExistence type="inferred from homology"/>
<evidence type="ECO:0000256" key="6">
    <source>
        <dbReference type="ARBA" id="ARBA00022777"/>
    </source>
</evidence>
<dbReference type="OrthoDB" id="9765468at2"/>
<dbReference type="GO" id="GO:0016301">
    <property type="term" value="F:kinase activity"/>
    <property type="evidence" value="ECO:0007669"/>
    <property type="project" value="UniProtKB-KW"/>
</dbReference>
<evidence type="ECO:0000259" key="9">
    <source>
        <dbReference type="Pfam" id="PF00391"/>
    </source>
</evidence>
<dbReference type="Gene3D" id="1.10.274.10">
    <property type="entry name" value="PtsI, HPr-binding domain"/>
    <property type="match status" value="1"/>
</dbReference>
<evidence type="ECO:0000256" key="3">
    <source>
        <dbReference type="ARBA" id="ARBA00016544"/>
    </source>
</evidence>
<dbReference type="GO" id="GO:0046872">
    <property type="term" value="F:metal ion binding"/>
    <property type="evidence" value="ECO:0007669"/>
    <property type="project" value="UniProtKB-KW"/>
</dbReference>
<name>A0A2L2BR10_9MICO</name>
<evidence type="ECO:0000256" key="1">
    <source>
        <dbReference type="ARBA" id="ARBA00001946"/>
    </source>
</evidence>
<evidence type="ECO:0000259" key="10">
    <source>
        <dbReference type="Pfam" id="PF02896"/>
    </source>
</evidence>
<dbReference type="GO" id="GO:0009401">
    <property type="term" value="P:phosphoenolpyruvate-dependent sugar phosphotransferase system"/>
    <property type="evidence" value="ECO:0007669"/>
    <property type="project" value="InterPro"/>
</dbReference>
<dbReference type="KEGG" id="psai:C3B54_111140"/>
<dbReference type="InterPro" id="IPR000121">
    <property type="entry name" value="PEP_util_C"/>
</dbReference>
<dbReference type="SUPFAM" id="SSF47831">
    <property type="entry name" value="Enzyme I of the PEP:sugar phosphotransferase system HPr-binding (sub)domain"/>
    <property type="match status" value="1"/>
</dbReference>
<dbReference type="PRINTS" id="PR01736">
    <property type="entry name" value="PHPHTRNFRASE"/>
</dbReference>
<feature type="domain" description="PEP-utilising enzyme mobile" evidence="9">
    <location>
        <begin position="152"/>
        <end position="214"/>
    </location>
</feature>
<evidence type="ECO:0000256" key="2">
    <source>
        <dbReference type="ARBA" id="ARBA00007837"/>
    </source>
</evidence>
<dbReference type="InterPro" id="IPR036637">
    <property type="entry name" value="Phosphohistidine_dom_sf"/>
</dbReference>
<dbReference type="Gene3D" id="3.20.20.60">
    <property type="entry name" value="Phosphoenolpyruvate-binding domains"/>
    <property type="match status" value="1"/>
</dbReference>
<keyword evidence="5" id="KW-0479">Metal-binding</keyword>
<evidence type="ECO:0000256" key="5">
    <source>
        <dbReference type="ARBA" id="ARBA00022723"/>
    </source>
</evidence>
<organism evidence="12 13">
    <name type="scientific">Pontimonas salivibrio</name>
    <dbReference type="NCBI Taxonomy" id="1159327"/>
    <lineage>
        <taxon>Bacteria</taxon>
        <taxon>Bacillati</taxon>
        <taxon>Actinomycetota</taxon>
        <taxon>Actinomycetes</taxon>
        <taxon>Micrococcales</taxon>
        <taxon>Microbacteriaceae</taxon>
        <taxon>Pontimonas</taxon>
    </lineage>
</organism>
<evidence type="ECO:0000313" key="12">
    <source>
        <dbReference type="EMBL" id="AVG24101.1"/>
    </source>
</evidence>
<dbReference type="InterPro" id="IPR023151">
    <property type="entry name" value="PEP_util_CS"/>
</dbReference>
<keyword evidence="13" id="KW-1185">Reference proteome</keyword>
<evidence type="ECO:0000256" key="8">
    <source>
        <dbReference type="ARBA" id="ARBA00033235"/>
    </source>
</evidence>
<evidence type="ECO:0000313" key="13">
    <source>
        <dbReference type="Proteomes" id="UP000243077"/>
    </source>
</evidence>
<dbReference type="PROSITE" id="PS00742">
    <property type="entry name" value="PEP_ENZYMES_2"/>
    <property type="match status" value="1"/>
</dbReference>
<dbReference type="PANTHER" id="PTHR46244">
    <property type="entry name" value="PHOSPHOENOLPYRUVATE-PROTEIN PHOSPHOTRANSFERASE"/>
    <property type="match status" value="1"/>
</dbReference>
<dbReference type="InterPro" id="IPR008279">
    <property type="entry name" value="PEP-util_enz_mobile_dom"/>
</dbReference>
<comment type="cofactor">
    <cofactor evidence="1">
        <name>Mg(2+)</name>
        <dbReference type="ChEBI" id="CHEBI:18420"/>
    </cofactor>
</comment>
<feature type="domain" description="PEP-utilising enzyme C-terminal" evidence="10">
    <location>
        <begin position="237"/>
        <end position="504"/>
    </location>
</feature>
<evidence type="ECO:0000256" key="7">
    <source>
        <dbReference type="ARBA" id="ARBA00022842"/>
    </source>
</evidence>
<reference evidence="12 13" key="1">
    <citation type="submission" date="2018-02" db="EMBL/GenBank/DDBJ databases">
        <title>Complete genome of the streamlined marine actinobacterium Pontimonas salivibrio CL-TW6 adapted to coastal planktonic lifestype.</title>
        <authorList>
            <person name="Cho B.C."/>
            <person name="Hardies S.C."/>
            <person name="Jang G.I."/>
            <person name="Hwang C.Y."/>
        </authorList>
    </citation>
    <scope>NUCLEOTIDE SEQUENCE [LARGE SCALE GENOMIC DNA]</scope>
    <source>
        <strain evidence="12 13">CL-TW6</strain>
    </source>
</reference>
<sequence length="539" mass="56312">MSRSLSGIGIGREAATGQVLRFTRDPRVEETRTSSLGVDQEIAALRSAIAQAGDDVRAQVEGSDPDTAAILDALLMVIEDDELITMATPHLERGLDAASALFGALDDLNALMGDDEDFQSRVGDLRGIARSISTHLRGLDATTTIPHTGEWVVVAEDLTPLDTAQFTNSVVGVVTELGGPTSHTAIICRARNIPAVVSVTGAMELPDGEWVLVDPAGHRVVEGADLSVATVPISFIPTLDEPLVTVRANIGSLADAQAAADTLARGIGLFRTEVLYLDRQSQPTMTEQASELAEVFRVAPAGTIIVRTIDAGSDKPVAFLPGKSEENPALGVRGFRLGRAHPEFQEDQLLAIKAAIDATGRHVQVMAPMISTVEEATEFREMAKKAGLPEVGIMVETPAIVPMIPDLAGIVDFVSIGSNDLSQYLFAADRQHPAMGGLVDPWQPGLLRTIDTIVQHAAPAVIPVGVCGEAGSDPLLAIVLAGLGVSSVSAAPSAVAAVRDALSSLTKAQAQDIARAVVAETSANRARDVATDALASVSQ</sequence>
<protein>
    <recommendedName>
        <fullName evidence="3">Phosphoenolpyruvate-protein phosphotransferase</fullName>
    </recommendedName>
    <alternativeName>
        <fullName evidence="8">Phosphotransferase system, enzyme I</fullName>
    </alternativeName>
</protein>
<evidence type="ECO:0000256" key="4">
    <source>
        <dbReference type="ARBA" id="ARBA00022679"/>
    </source>
</evidence>
<dbReference type="InterPro" id="IPR036618">
    <property type="entry name" value="PtsI_HPr-bd_sf"/>
</dbReference>
<dbReference type="InterPro" id="IPR008731">
    <property type="entry name" value="PTS_EIN"/>
</dbReference>